<sequence>MAYSINDIRANLRLGGARPTLFRVLLDSPFTNALGAIAPFMIQASTLPGSSIAPIEVPYFGRKIRIAGDRTFEPWSVQVMNDEDFAVRHAIETWHNRINSLAGNLNTTGSASPTNYKSQADIQQFSKAGGPPIRTYRFYGLFPTEVSAIDVNWNDTDTIETFQVTWAYDYYEVVGGNTGTVQ</sequence>
<evidence type="ECO:0000313" key="1">
    <source>
        <dbReference type="EMBL" id="CAB4142842.1"/>
    </source>
</evidence>
<reference evidence="1" key="1">
    <citation type="submission" date="2020-04" db="EMBL/GenBank/DDBJ databases">
        <authorList>
            <person name="Chiriac C."/>
            <person name="Salcher M."/>
            <person name="Ghai R."/>
            <person name="Kavagutti S V."/>
        </authorList>
    </citation>
    <scope>NUCLEOTIDE SEQUENCE</scope>
</reference>
<gene>
    <name evidence="1" type="ORF">UFOVP447_45</name>
</gene>
<protein>
    <submittedName>
        <fullName evidence="1">Tail tube protein</fullName>
    </submittedName>
</protein>
<dbReference type="EMBL" id="LR796423">
    <property type="protein sequence ID" value="CAB4142842.1"/>
    <property type="molecule type" value="Genomic_DNA"/>
</dbReference>
<organism evidence="1">
    <name type="scientific">uncultured Caudovirales phage</name>
    <dbReference type="NCBI Taxonomy" id="2100421"/>
    <lineage>
        <taxon>Viruses</taxon>
        <taxon>Duplodnaviria</taxon>
        <taxon>Heunggongvirae</taxon>
        <taxon>Uroviricota</taxon>
        <taxon>Caudoviricetes</taxon>
        <taxon>Peduoviridae</taxon>
        <taxon>Maltschvirus</taxon>
        <taxon>Maltschvirus maltsch</taxon>
    </lineage>
</organism>
<proteinExistence type="predicted"/>
<name>A0A6J5M9E6_9CAUD</name>
<accession>A0A6J5M9E6</accession>